<protein>
    <submittedName>
        <fullName evidence="1 2">Uncharacterized protein</fullName>
    </submittedName>
</protein>
<accession>A0A180GY83</accession>
<evidence type="ECO:0000313" key="1">
    <source>
        <dbReference type="EMBL" id="OAV97329.1"/>
    </source>
</evidence>
<reference evidence="2" key="4">
    <citation type="submission" date="2025-05" db="UniProtKB">
        <authorList>
            <consortium name="EnsemblFungi"/>
        </authorList>
    </citation>
    <scope>IDENTIFICATION</scope>
    <source>
        <strain evidence="2">isolate 1-1 / race 1 (BBBD)</strain>
    </source>
</reference>
<evidence type="ECO:0000313" key="2">
    <source>
        <dbReference type="EnsemblFungi" id="PTTG_26131-t43_1-p1"/>
    </source>
</evidence>
<dbReference type="EMBL" id="ADAS02000014">
    <property type="protein sequence ID" value="OAV97329.1"/>
    <property type="molecule type" value="Genomic_DNA"/>
</dbReference>
<reference evidence="1" key="2">
    <citation type="submission" date="2016-05" db="EMBL/GenBank/DDBJ databases">
        <title>Comparative analysis highlights variable genome content of wheat rusts and divergence of the mating loci.</title>
        <authorList>
            <person name="Cuomo C.A."/>
            <person name="Bakkeren G."/>
            <person name="Szabo L."/>
            <person name="Khalil H."/>
            <person name="Joly D."/>
            <person name="Goldberg J."/>
            <person name="Young S."/>
            <person name="Zeng Q."/>
            <person name="Fellers J."/>
        </authorList>
    </citation>
    <scope>NUCLEOTIDE SEQUENCE [LARGE SCALE GENOMIC DNA]</scope>
    <source>
        <strain evidence="1">1-1 BBBD Race 1</strain>
    </source>
</reference>
<sequence>MLHVDFTAGGIGILGLSSQGAPVIHLVESTHGTRNGYRKGKRTLAKRIWNQAQDSLLARITASTDQDPATAHPYRQDKTKLFI</sequence>
<reference evidence="1" key="1">
    <citation type="submission" date="2009-11" db="EMBL/GenBank/DDBJ databases">
        <authorList>
            <consortium name="The Broad Institute Genome Sequencing Platform"/>
            <person name="Ward D."/>
            <person name="Feldgarden M."/>
            <person name="Earl A."/>
            <person name="Young S.K."/>
            <person name="Zeng Q."/>
            <person name="Koehrsen M."/>
            <person name="Alvarado L."/>
            <person name="Berlin A."/>
            <person name="Bochicchio J."/>
            <person name="Borenstein D."/>
            <person name="Chapman S.B."/>
            <person name="Chen Z."/>
            <person name="Engels R."/>
            <person name="Freedman E."/>
            <person name="Gellesch M."/>
            <person name="Goldberg J."/>
            <person name="Griggs A."/>
            <person name="Gujja S."/>
            <person name="Heilman E."/>
            <person name="Heiman D."/>
            <person name="Hepburn T."/>
            <person name="Howarth C."/>
            <person name="Jen D."/>
            <person name="Larson L."/>
            <person name="Lewis B."/>
            <person name="Mehta T."/>
            <person name="Park D."/>
            <person name="Pearson M."/>
            <person name="Roberts A."/>
            <person name="Saif S."/>
            <person name="Shea T."/>
            <person name="Shenoy N."/>
            <person name="Sisk P."/>
            <person name="Stolte C."/>
            <person name="Sykes S."/>
            <person name="Thomson T."/>
            <person name="Walk T."/>
            <person name="White J."/>
            <person name="Yandava C."/>
            <person name="Izard J."/>
            <person name="Baranova O.V."/>
            <person name="Blanton J.M."/>
            <person name="Tanner A.C."/>
            <person name="Dewhirst F.E."/>
            <person name="Haas B."/>
            <person name="Nusbaum C."/>
            <person name="Birren B."/>
        </authorList>
    </citation>
    <scope>NUCLEOTIDE SEQUENCE [LARGE SCALE GENOMIC DNA]</scope>
    <source>
        <strain evidence="1">1-1 BBBD Race 1</strain>
    </source>
</reference>
<proteinExistence type="predicted"/>
<evidence type="ECO:0000313" key="3">
    <source>
        <dbReference type="Proteomes" id="UP000005240"/>
    </source>
</evidence>
<dbReference type="VEuPathDB" id="FungiDB:PTTG_26131"/>
<name>A0A180GY83_PUCT1</name>
<dbReference type="Proteomes" id="UP000005240">
    <property type="component" value="Unassembled WGS sequence"/>
</dbReference>
<reference evidence="2 3" key="3">
    <citation type="journal article" date="2017" name="G3 (Bethesda)">
        <title>Comparative analysis highlights variable genome content of wheat rusts and divergence of the mating loci.</title>
        <authorList>
            <person name="Cuomo C.A."/>
            <person name="Bakkeren G."/>
            <person name="Khalil H.B."/>
            <person name="Panwar V."/>
            <person name="Joly D."/>
            <person name="Linning R."/>
            <person name="Sakthikumar S."/>
            <person name="Song X."/>
            <person name="Adiconis X."/>
            <person name="Fan L."/>
            <person name="Goldberg J.M."/>
            <person name="Levin J.Z."/>
            <person name="Young S."/>
            <person name="Zeng Q."/>
            <person name="Anikster Y."/>
            <person name="Bruce M."/>
            <person name="Wang M."/>
            <person name="Yin C."/>
            <person name="McCallum B."/>
            <person name="Szabo L.J."/>
            <person name="Hulbert S."/>
            <person name="Chen X."/>
            <person name="Fellers J.P."/>
        </authorList>
    </citation>
    <scope>NUCLEOTIDE SEQUENCE</scope>
    <source>
        <strain evidence="3">Isolate 1-1 / race 1 (BBBD)</strain>
        <strain evidence="2">isolate 1-1 / race 1 (BBBD)</strain>
    </source>
</reference>
<gene>
    <name evidence="1" type="ORF">PTTG_26131</name>
</gene>
<dbReference type="AlphaFoldDB" id="A0A180GY83"/>
<dbReference type="EnsemblFungi" id="PTTG_26131-t43_1">
    <property type="protein sequence ID" value="PTTG_26131-t43_1-p1"/>
    <property type="gene ID" value="PTTG_26131"/>
</dbReference>
<keyword evidence="3" id="KW-1185">Reference proteome</keyword>
<organism evidence="1">
    <name type="scientific">Puccinia triticina (isolate 1-1 / race 1 (BBBD))</name>
    <name type="common">Brown leaf rust fungus</name>
    <dbReference type="NCBI Taxonomy" id="630390"/>
    <lineage>
        <taxon>Eukaryota</taxon>
        <taxon>Fungi</taxon>
        <taxon>Dikarya</taxon>
        <taxon>Basidiomycota</taxon>
        <taxon>Pucciniomycotina</taxon>
        <taxon>Pucciniomycetes</taxon>
        <taxon>Pucciniales</taxon>
        <taxon>Pucciniaceae</taxon>
        <taxon>Puccinia</taxon>
    </lineage>
</organism>